<dbReference type="InterPro" id="IPR023395">
    <property type="entry name" value="MCP_dom_sf"/>
</dbReference>
<keyword evidence="7" id="KW-0496">Mitochondrion</keyword>
<dbReference type="RefSeq" id="XP_006676491.1">
    <property type="nucleotide sequence ID" value="XM_006676428.1"/>
</dbReference>
<dbReference type="OMA" id="ATFVTFE"/>
<dbReference type="GO" id="GO:0031966">
    <property type="term" value="C:mitochondrial membrane"/>
    <property type="evidence" value="ECO:0007669"/>
    <property type="project" value="UniProtKB-SubCell"/>
</dbReference>
<evidence type="ECO:0000256" key="2">
    <source>
        <dbReference type="ARBA" id="ARBA00006375"/>
    </source>
</evidence>
<evidence type="ECO:0000256" key="10">
    <source>
        <dbReference type="RuleBase" id="RU000488"/>
    </source>
</evidence>
<accession>F4NWP1</accession>
<dbReference type="GO" id="GO:0022857">
    <property type="term" value="F:transmembrane transporter activity"/>
    <property type="evidence" value="ECO:0000318"/>
    <property type="project" value="GO_Central"/>
</dbReference>
<comment type="subcellular location">
    <subcellularLocation>
        <location evidence="1">Mitochondrion membrane</location>
        <topology evidence="1">Multi-pass membrane protein</topology>
    </subcellularLocation>
</comment>
<name>F4NWP1_BATDJ</name>
<evidence type="ECO:0000256" key="4">
    <source>
        <dbReference type="ARBA" id="ARBA00022692"/>
    </source>
</evidence>
<organism evidence="11 12">
    <name type="scientific">Batrachochytrium dendrobatidis (strain JAM81 / FGSC 10211)</name>
    <name type="common">Frog chytrid fungus</name>
    <dbReference type="NCBI Taxonomy" id="684364"/>
    <lineage>
        <taxon>Eukaryota</taxon>
        <taxon>Fungi</taxon>
        <taxon>Fungi incertae sedis</taxon>
        <taxon>Chytridiomycota</taxon>
        <taxon>Chytridiomycota incertae sedis</taxon>
        <taxon>Chytridiomycetes</taxon>
        <taxon>Rhizophydiales</taxon>
        <taxon>Rhizophydiales incertae sedis</taxon>
        <taxon>Batrachochytrium</taxon>
    </lineage>
</organism>
<comment type="similarity">
    <text evidence="2 10">Belongs to the mitochondrial carrier (TC 2.A.29) family.</text>
</comment>
<dbReference type="PRINTS" id="PR00926">
    <property type="entry name" value="MITOCARRIER"/>
</dbReference>
<dbReference type="EMBL" id="GL882880">
    <property type="protein sequence ID" value="EGF82520.1"/>
    <property type="molecule type" value="Genomic_DNA"/>
</dbReference>
<evidence type="ECO:0000256" key="9">
    <source>
        <dbReference type="PROSITE-ProRule" id="PRU00282"/>
    </source>
</evidence>
<keyword evidence="6" id="KW-1133">Transmembrane helix</keyword>
<dbReference type="PANTHER" id="PTHR45624">
    <property type="entry name" value="MITOCHONDRIAL BASIC AMINO ACIDS TRANSPORTER-RELATED"/>
    <property type="match status" value="1"/>
</dbReference>
<dbReference type="InParanoid" id="F4NWP1"/>
<evidence type="ECO:0000313" key="12">
    <source>
        <dbReference type="Proteomes" id="UP000007241"/>
    </source>
</evidence>
<feature type="repeat" description="Solcar" evidence="9">
    <location>
        <begin position="38"/>
        <end position="125"/>
    </location>
</feature>
<evidence type="ECO:0000256" key="5">
    <source>
        <dbReference type="ARBA" id="ARBA00022737"/>
    </source>
</evidence>
<dbReference type="GeneID" id="18244799"/>
<keyword evidence="3 10" id="KW-0813">Transport</keyword>
<dbReference type="Proteomes" id="UP000007241">
    <property type="component" value="Unassembled WGS sequence"/>
</dbReference>
<dbReference type="InterPro" id="IPR018108">
    <property type="entry name" value="MCP_transmembrane"/>
</dbReference>
<dbReference type="HOGENOM" id="CLU_015166_16_6_1"/>
<evidence type="ECO:0000256" key="6">
    <source>
        <dbReference type="ARBA" id="ARBA00022989"/>
    </source>
</evidence>
<keyword evidence="8 9" id="KW-0472">Membrane</keyword>
<evidence type="ECO:0000313" key="11">
    <source>
        <dbReference type="EMBL" id="EGF82520.1"/>
    </source>
</evidence>
<dbReference type="STRING" id="684364.F4NWP1"/>
<dbReference type="InterPro" id="IPR050567">
    <property type="entry name" value="Mitochondrial_Carrier"/>
</dbReference>
<dbReference type="PANTHER" id="PTHR45624:SF12">
    <property type="entry name" value="MITOCHONDRIAL ORNITHINE TRANSPORTER 1"/>
    <property type="match status" value="1"/>
</dbReference>
<feature type="repeat" description="Solcar" evidence="9">
    <location>
        <begin position="137"/>
        <end position="226"/>
    </location>
</feature>
<dbReference type="GO" id="GO:1990575">
    <property type="term" value="P:mitochondrial L-ornithine transmembrane transport"/>
    <property type="evidence" value="ECO:0000318"/>
    <property type="project" value="GO_Central"/>
</dbReference>
<dbReference type="PROSITE" id="PS50920">
    <property type="entry name" value="SOLCAR"/>
    <property type="match status" value="2"/>
</dbReference>
<evidence type="ECO:0000256" key="8">
    <source>
        <dbReference type="ARBA" id="ARBA00023136"/>
    </source>
</evidence>
<feature type="non-terminal residue" evidence="11">
    <location>
        <position position="1"/>
    </location>
</feature>
<dbReference type="OrthoDB" id="409586at2759"/>
<dbReference type="Pfam" id="PF00153">
    <property type="entry name" value="Mito_carr"/>
    <property type="match status" value="2"/>
</dbReference>
<keyword evidence="4 9" id="KW-0812">Transmembrane</keyword>
<dbReference type="FunCoup" id="F4NWP1">
    <property type="interactions" value="120"/>
</dbReference>
<evidence type="ECO:0008006" key="13">
    <source>
        <dbReference type="Google" id="ProtNLM"/>
    </source>
</evidence>
<dbReference type="Gene3D" id="1.50.40.10">
    <property type="entry name" value="Mitochondrial carrier domain"/>
    <property type="match status" value="1"/>
</dbReference>
<proteinExistence type="inferred from homology"/>
<dbReference type="InterPro" id="IPR002067">
    <property type="entry name" value="MCP"/>
</dbReference>
<reference evidence="11 12" key="1">
    <citation type="submission" date="2009-12" db="EMBL/GenBank/DDBJ databases">
        <title>The draft genome of Batrachochytrium dendrobatidis.</title>
        <authorList>
            <consortium name="US DOE Joint Genome Institute (JGI-PGF)"/>
            <person name="Kuo A."/>
            <person name="Salamov A."/>
            <person name="Schmutz J."/>
            <person name="Lucas S."/>
            <person name="Pitluck S."/>
            <person name="Rosenblum E."/>
            <person name="Stajich J."/>
            <person name="Eisen M."/>
            <person name="Grigoriev I.V."/>
        </authorList>
    </citation>
    <scope>NUCLEOTIDE SEQUENCE [LARGE SCALE GENOMIC DNA]</scope>
    <source>
        <strain evidence="12">JAM81 / FGSC 10211</strain>
    </source>
</reference>
<sequence>GTLTPLLGIGACVSIQFGALEAMKRYFSGNNKTGSQNLSILQLYLSGAVSGVANSVLSGPIEHIRTRLQIQSSTNKLYNGPLDFVGKVSKQYGMSAIFKGQTVTVIRELHGFGVYFCVYEYLMQRAMAINGIKRNQVPSWKQLLFGATSGYMLWISVYPIDVIKSKLQTDSFDKSTQKYKGMIDCASKIFAQEGLTGLYRGFWACMLRAGPANAATFATYEMVMNFIGR</sequence>
<dbReference type="SUPFAM" id="SSF103506">
    <property type="entry name" value="Mitochondrial carrier"/>
    <property type="match status" value="1"/>
</dbReference>
<keyword evidence="5" id="KW-0677">Repeat</keyword>
<dbReference type="AlphaFoldDB" id="F4NWP1"/>
<dbReference type="GO" id="GO:0005739">
    <property type="term" value="C:mitochondrion"/>
    <property type="evidence" value="ECO:0000318"/>
    <property type="project" value="GO_Central"/>
</dbReference>
<evidence type="ECO:0000256" key="7">
    <source>
        <dbReference type="ARBA" id="ARBA00023128"/>
    </source>
</evidence>
<evidence type="ECO:0000256" key="3">
    <source>
        <dbReference type="ARBA" id="ARBA00022448"/>
    </source>
</evidence>
<protein>
    <recommendedName>
        <fullName evidence="13">Mitochondrial carrier protein</fullName>
    </recommendedName>
</protein>
<gene>
    <name evidence="11" type="ORF">BATDEDRAFT_9288</name>
</gene>
<evidence type="ECO:0000256" key="1">
    <source>
        <dbReference type="ARBA" id="ARBA00004225"/>
    </source>
</evidence>
<keyword evidence="12" id="KW-1185">Reference proteome</keyword>